<feature type="transmembrane region" description="Helical" evidence="4">
    <location>
        <begin position="88"/>
        <end position="110"/>
    </location>
</feature>
<feature type="transmembrane region" description="Helical" evidence="4">
    <location>
        <begin position="240"/>
        <end position="259"/>
    </location>
</feature>
<dbReference type="RefSeq" id="WP_236254503.1">
    <property type="nucleotide sequence ID" value="NZ_CP036280.1"/>
</dbReference>
<dbReference type="InterPro" id="IPR052528">
    <property type="entry name" value="Sugar_transport-like"/>
</dbReference>
<evidence type="ECO:0000313" key="6">
    <source>
        <dbReference type="EMBL" id="QDU70242.1"/>
    </source>
</evidence>
<keyword evidence="1 4" id="KW-0812">Transmembrane</keyword>
<dbReference type="Gene3D" id="1.20.1250.20">
    <property type="entry name" value="MFS general substrate transporter like domains"/>
    <property type="match status" value="1"/>
</dbReference>
<proteinExistence type="predicted"/>
<feature type="transmembrane region" description="Helical" evidence="4">
    <location>
        <begin position="188"/>
        <end position="210"/>
    </location>
</feature>
<dbReference type="SUPFAM" id="SSF103473">
    <property type="entry name" value="MFS general substrate transporter"/>
    <property type="match status" value="1"/>
</dbReference>
<feature type="transmembrane region" description="Helical" evidence="4">
    <location>
        <begin position="304"/>
        <end position="322"/>
    </location>
</feature>
<evidence type="ECO:0000256" key="2">
    <source>
        <dbReference type="ARBA" id="ARBA00022989"/>
    </source>
</evidence>
<dbReference type="AlphaFoldDB" id="A0A518BTD7"/>
<sequence>MSFTDTVNTLQPRTRAAELNRQLWWILVAWIFGAWWLWTMQGAAVEIFKKQLNTPTWAFGLFGAMVFVGPLAQLPGSLFIEKFGHRRAFFFVVLIAGRLAWVLIGLIPWLLPGLDAWWWVIFLLLFGVSRLLNDSGGPPWLNWMSDVIPRRIRGTYFAERNRWGLAASLAATTFAGVVLYLADNALWATTFLLILAGIMGTIDILCFLVVPDPGPKHPRRNPAPLRSLLVPLLDREFRPFLGYGFFFAMSASMMGAYGFHYAIFVLEWDSFSLNVFLLAIPFAFKFLITPVWGAVVDKVGKRPVLIMGQLLLLPVPVNWLLMSHDSIWPGYFLVLVANLGWAAIEISSFNIILDLSGSARKPHHQRAGSAYPAINAVVSATGGILGGLIGLVYAINFEGFHYSFTVSSVLNDVDTNVESTLFESQLTFHALIFALAILLRITALLFSIQLHEPRSQGTREAMAFTTSAFYSNIRGGLLAPTRMAGRILEASYRLRR</sequence>
<feature type="domain" description="Major facilitator superfamily (MFS) profile" evidence="5">
    <location>
        <begin position="22"/>
        <end position="455"/>
    </location>
</feature>
<organism evidence="6 7">
    <name type="scientific">Mucisphaera calidilacus</name>
    <dbReference type="NCBI Taxonomy" id="2527982"/>
    <lineage>
        <taxon>Bacteria</taxon>
        <taxon>Pseudomonadati</taxon>
        <taxon>Planctomycetota</taxon>
        <taxon>Phycisphaerae</taxon>
        <taxon>Phycisphaerales</taxon>
        <taxon>Phycisphaeraceae</taxon>
        <taxon>Mucisphaera</taxon>
    </lineage>
</organism>
<protein>
    <submittedName>
        <fullName evidence="6">Major Facilitator Superfamily protein</fullName>
    </submittedName>
</protein>
<feature type="transmembrane region" description="Helical" evidence="4">
    <location>
        <begin position="271"/>
        <end position="292"/>
    </location>
</feature>
<accession>A0A518BTD7</accession>
<feature type="transmembrane region" description="Helical" evidence="4">
    <location>
        <begin position="426"/>
        <end position="446"/>
    </location>
</feature>
<evidence type="ECO:0000256" key="3">
    <source>
        <dbReference type="ARBA" id="ARBA00023136"/>
    </source>
</evidence>
<keyword evidence="3 4" id="KW-0472">Membrane</keyword>
<feature type="transmembrane region" description="Helical" evidence="4">
    <location>
        <begin position="116"/>
        <end position="133"/>
    </location>
</feature>
<dbReference type="InterPro" id="IPR011701">
    <property type="entry name" value="MFS"/>
</dbReference>
<evidence type="ECO:0000256" key="1">
    <source>
        <dbReference type="ARBA" id="ARBA00022692"/>
    </source>
</evidence>
<gene>
    <name evidence="6" type="ORF">Pan265_00640</name>
</gene>
<dbReference type="PROSITE" id="PS50850">
    <property type="entry name" value="MFS"/>
    <property type="match status" value="1"/>
</dbReference>
<dbReference type="Pfam" id="PF07690">
    <property type="entry name" value="MFS_1"/>
    <property type="match status" value="1"/>
</dbReference>
<dbReference type="PANTHER" id="PTHR23526">
    <property type="entry name" value="INTEGRAL MEMBRANE TRANSPORT PROTEIN-RELATED"/>
    <property type="match status" value="1"/>
</dbReference>
<reference evidence="6 7" key="1">
    <citation type="submission" date="2019-02" db="EMBL/GenBank/DDBJ databases">
        <title>Deep-cultivation of Planctomycetes and their phenomic and genomic characterization uncovers novel biology.</title>
        <authorList>
            <person name="Wiegand S."/>
            <person name="Jogler M."/>
            <person name="Boedeker C."/>
            <person name="Pinto D."/>
            <person name="Vollmers J."/>
            <person name="Rivas-Marin E."/>
            <person name="Kohn T."/>
            <person name="Peeters S.H."/>
            <person name="Heuer A."/>
            <person name="Rast P."/>
            <person name="Oberbeckmann S."/>
            <person name="Bunk B."/>
            <person name="Jeske O."/>
            <person name="Meyerdierks A."/>
            <person name="Storesund J.E."/>
            <person name="Kallscheuer N."/>
            <person name="Luecker S."/>
            <person name="Lage O.M."/>
            <person name="Pohl T."/>
            <person name="Merkel B.J."/>
            <person name="Hornburger P."/>
            <person name="Mueller R.-W."/>
            <person name="Bruemmer F."/>
            <person name="Labrenz M."/>
            <person name="Spormann A.M."/>
            <person name="Op den Camp H."/>
            <person name="Overmann J."/>
            <person name="Amann R."/>
            <person name="Jetten M.S.M."/>
            <person name="Mascher T."/>
            <person name="Medema M.H."/>
            <person name="Devos D.P."/>
            <person name="Kaster A.-K."/>
            <person name="Ovreas L."/>
            <person name="Rohde M."/>
            <person name="Galperin M.Y."/>
            <person name="Jogler C."/>
        </authorList>
    </citation>
    <scope>NUCLEOTIDE SEQUENCE [LARGE SCALE GENOMIC DNA]</scope>
    <source>
        <strain evidence="6 7">Pan265</strain>
    </source>
</reference>
<dbReference type="GO" id="GO:0022857">
    <property type="term" value="F:transmembrane transporter activity"/>
    <property type="evidence" value="ECO:0007669"/>
    <property type="project" value="InterPro"/>
</dbReference>
<keyword evidence="2 4" id="KW-1133">Transmembrane helix</keyword>
<keyword evidence="7" id="KW-1185">Reference proteome</keyword>
<feature type="transmembrane region" description="Helical" evidence="4">
    <location>
        <begin position="328"/>
        <end position="353"/>
    </location>
</feature>
<feature type="transmembrane region" description="Helical" evidence="4">
    <location>
        <begin position="373"/>
        <end position="395"/>
    </location>
</feature>
<evidence type="ECO:0000313" key="7">
    <source>
        <dbReference type="Proteomes" id="UP000320386"/>
    </source>
</evidence>
<feature type="transmembrane region" description="Helical" evidence="4">
    <location>
        <begin position="56"/>
        <end position="76"/>
    </location>
</feature>
<evidence type="ECO:0000259" key="5">
    <source>
        <dbReference type="PROSITE" id="PS50850"/>
    </source>
</evidence>
<dbReference type="EMBL" id="CP036280">
    <property type="protein sequence ID" value="QDU70242.1"/>
    <property type="molecule type" value="Genomic_DNA"/>
</dbReference>
<dbReference type="KEGG" id="mcad:Pan265_00640"/>
<dbReference type="InterPro" id="IPR036259">
    <property type="entry name" value="MFS_trans_sf"/>
</dbReference>
<name>A0A518BTD7_9BACT</name>
<dbReference type="Proteomes" id="UP000320386">
    <property type="component" value="Chromosome"/>
</dbReference>
<evidence type="ECO:0000256" key="4">
    <source>
        <dbReference type="SAM" id="Phobius"/>
    </source>
</evidence>
<dbReference type="PANTHER" id="PTHR23526:SF2">
    <property type="entry name" value="MAJOR FACILITATOR SUPERFAMILY (MFS) PROFILE DOMAIN-CONTAINING PROTEIN"/>
    <property type="match status" value="1"/>
</dbReference>
<dbReference type="InterPro" id="IPR020846">
    <property type="entry name" value="MFS_dom"/>
</dbReference>
<feature type="transmembrane region" description="Helical" evidence="4">
    <location>
        <begin position="23"/>
        <end position="44"/>
    </location>
</feature>
<feature type="transmembrane region" description="Helical" evidence="4">
    <location>
        <begin position="163"/>
        <end position="182"/>
    </location>
</feature>